<evidence type="ECO:0000256" key="16">
    <source>
        <dbReference type="ARBA" id="ARBA00070338"/>
    </source>
</evidence>
<evidence type="ECO:0000259" key="17">
    <source>
        <dbReference type="PROSITE" id="PS50255"/>
    </source>
</evidence>
<evidence type="ECO:0000256" key="4">
    <source>
        <dbReference type="ARBA" id="ARBA00004678"/>
    </source>
</evidence>
<dbReference type="AlphaFoldDB" id="V9KND5"/>
<comment type="pathway">
    <text evidence="4">Sulfur metabolism.</text>
</comment>
<evidence type="ECO:0000256" key="5">
    <source>
        <dbReference type="ARBA" id="ARBA00004971"/>
    </source>
</evidence>
<dbReference type="InterPro" id="IPR005066">
    <property type="entry name" value="MoCF_OxRdtse_dimer"/>
</dbReference>
<dbReference type="PANTHER" id="PTHR19372">
    <property type="entry name" value="SULFITE REDUCTASE"/>
    <property type="match status" value="1"/>
</dbReference>
<evidence type="ECO:0000256" key="1">
    <source>
        <dbReference type="ARBA" id="ARBA00001924"/>
    </source>
</evidence>
<comment type="subcellular location">
    <subcellularLocation>
        <location evidence="3">Mitochondrion intermembrane space</location>
    </subcellularLocation>
</comment>
<dbReference type="PROSITE" id="PS00191">
    <property type="entry name" value="CYTOCHROME_B5_1"/>
    <property type="match status" value="1"/>
</dbReference>
<keyword evidence="8" id="KW-0500">Molybdenum</keyword>
<evidence type="ECO:0000256" key="8">
    <source>
        <dbReference type="ARBA" id="ARBA00022505"/>
    </source>
</evidence>
<feature type="domain" description="Cytochrome b5 heme-binding" evidence="17">
    <location>
        <begin position="98"/>
        <end position="176"/>
    </location>
</feature>
<dbReference type="FunFam" id="2.60.40.650:FF:000002">
    <property type="entry name" value="sulfite oxidase"/>
    <property type="match status" value="1"/>
</dbReference>
<dbReference type="SUPFAM" id="SSF56524">
    <property type="entry name" value="Oxidoreductase molybdopterin-binding domain"/>
    <property type="match status" value="1"/>
</dbReference>
<comment type="cofactor">
    <cofactor evidence="2">
        <name>heme b</name>
        <dbReference type="ChEBI" id="CHEBI:60344"/>
    </cofactor>
</comment>
<evidence type="ECO:0000256" key="7">
    <source>
        <dbReference type="ARBA" id="ARBA00012505"/>
    </source>
</evidence>
<sequence>MLILRRTHCALGLQRILGRLQPQTSAVFPETYGARRWKNTDTGGASGYGFQSSSKWRGSAAVALVGVGTGIAYGMYRQQVREIKSEDRGEPSKGGKTLPVYTREEVSRHKTSAERIWVTYRNGVYDITDFVDKHPGGNKILLAAGSALEPFWALYSVHNQEHVYEILAEYQIGELSAEEQALGPVDEADPYANDPTRHPVLRVNSQKPFNAEPPGMLLADKYITPSELFFVRNHLPVPAVDPKTYRLEIGGEGVRTASLSLADIKRRFPKHTVTATLQCAGNRRSEMNEVKQVKGLNWGSAAISNATWGGALLSDVLASAGVTETTALAAKHVQFEGLDHDMVSTHYGASIPIAKALRKDGDVLLAYEMNGQELPVDHGFPLRVVVPGVVGARNVKWLSRITLSQDESQSHWQQNDYKGFNPNVDWDTVDFSQAPAIQELPVQSVICCPCEGEEVEAEEEITVRGYAWSGGGREVVRVDVSLDGGLTWRVAELEGEQQEPGRHWAWKLWSITAPVPPGLPAGSRLDIICKAVDDSYNAQPDTVAPIWNLRGVLNNSWHRVRVTISN</sequence>
<evidence type="ECO:0000256" key="15">
    <source>
        <dbReference type="ARBA" id="ARBA00049078"/>
    </source>
</evidence>
<dbReference type="Gene3D" id="3.90.420.10">
    <property type="entry name" value="Oxidoreductase, molybdopterin-binding domain"/>
    <property type="match status" value="1"/>
</dbReference>
<dbReference type="PROSITE" id="PS00559">
    <property type="entry name" value="MOLYBDOPTERIN_EUK"/>
    <property type="match status" value="1"/>
</dbReference>
<dbReference type="FunFam" id="3.10.120.10:FF:000007">
    <property type="entry name" value="Sulfite oxidase, mitochondrial"/>
    <property type="match status" value="1"/>
</dbReference>
<dbReference type="PANTHER" id="PTHR19372:SF7">
    <property type="entry name" value="SULFITE OXIDASE, MITOCHONDRIAL"/>
    <property type="match status" value="1"/>
</dbReference>
<dbReference type="Gene3D" id="3.10.120.10">
    <property type="entry name" value="Cytochrome b5-like heme/steroid binding domain"/>
    <property type="match status" value="1"/>
</dbReference>
<dbReference type="UniPathway" id="UPA00096"/>
<dbReference type="Pfam" id="PF00174">
    <property type="entry name" value="Oxidored_molyb"/>
    <property type="match status" value="1"/>
</dbReference>
<comment type="subunit">
    <text evidence="6">Homodimer.</text>
</comment>
<dbReference type="InterPro" id="IPR000572">
    <property type="entry name" value="OxRdtase_Mopterin-bd_dom"/>
</dbReference>
<dbReference type="GO" id="GO:0005758">
    <property type="term" value="C:mitochondrial intermembrane space"/>
    <property type="evidence" value="ECO:0007669"/>
    <property type="project" value="UniProtKB-SubCell"/>
</dbReference>
<evidence type="ECO:0000256" key="14">
    <source>
        <dbReference type="ARBA" id="ARBA00033734"/>
    </source>
</evidence>
<dbReference type="SUPFAM" id="SSF55856">
    <property type="entry name" value="Cytochrome b5-like heme/steroid binding domain"/>
    <property type="match status" value="1"/>
</dbReference>
<dbReference type="FunFam" id="3.90.420.10:FF:000002">
    <property type="entry name" value="sulfite oxidase, mitochondrial"/>
    <property type="match status" value="1"/>
</dbReference>
<dbReference type="GO" id="GO:0006790">
    <property type="term" value="P:sulfur compound metabolic process"/>
    <property type="evidence" value="ECO:0007669"/>
    <property type="project" value="UniProtKB-UniPathway"/>
</dbReference>
<protein>
    <recommendedName>
        <fullName evidence="16">Sulfite oxidase</fullName>
        <ecNumber evidence="7">1.8.3.1</ecNumber>
    </recommendedName>
</protein>
<dbReference type="InterPro" id="IPR001199">
    <property type="entry name" value="Cyt_B5-like_heme/steroid-bd"/>
</dbReference>
<keyword evidence="9" id="KW-0349">Heme</keyword>
<comment type="cofactor">
    <cofactor evidence="1">
        <name>Mo-molybdopterin</name>
        <dbReference type="ChEBI" id="CHEBI:71302"/>
    </cofactor>
</comment>
<dbReference type="SMART" id="SM01117">
    <property type="entry name" value="Cyt-b5"/>
    <property type="match status" value="1"/>
</dbReference>
<dbReference type="EC" id="1.8.3.1" evidence="7"/>
<evidence type="ECO:0000256" key="6">
    <source>
        <dbReference type="ARBA" id="ARBA00011738"/>
    </source>
</evidence>
<dbReference type="InterPro" id="IPR036400">
    <property type="entry name" value="Cyt_B5-like_heme/steroid_sf"/>
</dbReference>
<organism evidence="18">
    <name type="scientific">Callorhinchus milii</name>
    <name type="common">Ghost shark</name>
    <dbReference type="NCBI Taxonomy" id="7868"/>
    <lineage>
        <taxon>Eukaryota</taxon>
        <taxon>Metazoa</taxon>
        <taxon>Chordata</taxon>
        <taxon>Craniata</taxon>
        <taxon>Vertebrata</taxon>
        <taxon>Chondrichthyes</taxon>
        <taxon>Holocephali</taxon>
        <taxon>Chimaeriformes</taxon>
        <taxon>Callorhinchidae</taxon>
        <taxon>Callorhinchus</taxon>
    </lineage>
</organism>
<evidence type="ECO:0000256" key="2">
    <source>
        <dbReference type="ARBA" id="ARBA00001970"/>
    </source>
</evidence>
<dbReference type="GO" id="GO:0020037">
    <property type="term" value="F:heme binding"/>
    <property type="evidence" value="ECO:0007669"/>
    <property type="project" value="InterPro"/>
</dbReference>
<dbReference type="InterPro" id="IPR014756">
    <property type="entry name" value="Ig_E-set"/>
</dbReference>
<name>V9KND5_CALMI</name>
<dbReference type="Pfam" id="PF03404">
    <property type="entry name" value="Mo-co_dimer"/>
    <property type="match status" value="1"/>
</dbReference>
<dbReference type="GO" id="GO:0008482">
    <property type="term" value="F:sulfite oxidase activity"/>
    <property type="evidence" value="ECO:0007669"/>
    <property type="project" value="UniProtKB-EC"/>
</dbReference>
<evidence type="ECO:0000256" key="9">
    <source>
        <dbReference type="ARBA" id="ARBA00022617"/>
    </source>
</evidence>
<dbReference type="PRINTS" id="PR00407">
    <property type="entry name" value="EUMOPTERIN"/>
</dbReference>
<dbReference type="Gene3D" id="2.60.40.650">
    <property type="match status" value="1"/>
</dbReference>
<dbReference type="CDD" id="cd02111">
    <property type="entry name" value="eukary_SO_Moco"/>
    <property type="match status" value="1"/>
</dbReference>
<reference evidence="18" key="1">
    <citation type="journal article" date="2014" name="Nature">
        <title>Elephant shark genome provides unique insights into gnathostome evolution.</title>
        <authorList>
            <consortium name="International Elephant Shark Genome Sequencing Consortium"/>
            <person name="Venkatesh B."/>
            <person name="Lee A.P."/>
            <person name="Ravi V."/>
            <person name="Maurya A.K."/>
            <person name="Lian M.M."/>
            <person name="Swann J.B."/>
            <person name="Ohta Y."/>
            <person name="Flajnik M.F."/>
            <person name="Sutoh Y."/>
            <person name="Kasahara M."/>
            <person name="Hoon S."/>
            <person name="Gangu V."/>
            <person name="Roy S.W."/>
            <person name="Irimia M."/>
            <person name="Korzh V."/>
            <person name="Kondrychyn I."/>
            <person name="Lim Z.W."/>
            <person name="Tay B.H."/>
            <person name="Tohari S."/>
            <person name="Kong K.W."/>
            <person name="Ho S."/>
            <person name="Lorente-Galdos B."/>
            <person name="Quilez J."/>
            <person name="Marques-Bonet T."/>
            <person name="Raney B.J."/>
            <person name="Ingham P.W."/>
            <person name="Tay A."/>
            <person name="Hillier L.W."/>
            <person name="Minx P."/>
            <person name="Boehm T."/>
            <person name="Wilson R.K."/>
            <person name="Brenner S."/>
            <person name="Warren W.C."/>
        </authorList>
    </citation>
    <scope>NUCLEOTIDE SEQUENCE</scope>
    <source>
        <tissue evidence="18">Kidney</tissue>
    </source>
</reference>
<comment type="function">
    <text evidence="14">Catalyzes the oxidation of sulfite to sulfate, the terminal reaction in the oxidative degradation of sulfur-containing amino acids.</text>
</comment>
<keyword evidence="13" id="KW-0496">Mitochondrion</keyword>
<dbReference type="InterPro" id="IPR036374">
    <property type="entry name" value="OxRdtase_Mopterin-bd_sf"/>
</dbReference>
<dbReference type="InterPro" id="IPR018506">
    <property type="entry name" value="Cyt_B5_heme-BS"/>
</dbReference>
<keyword evidence="11" id="KW-0560">Oxidoreductase</keyword>
<keyword evidence="12" id="KW-0408">Iron</keyword>
<proteinExistence type="evidence at transcript level"/>
<dbReference type="SUPFAM" id="SSF81296">
    <property type="entry name" value="E set domains"/>
    <property type="match status" value="1"/>
</dbReference>
<evidence type="ECO:0000256" key="3">
    <source>
        <dbReference type="ARBA" id="ARBA00004569"/>
    </source>
</evidence>
<dbReference type="Pfam" id="PF00173">
    <property type="entry name" value="Cyt-b5"/>
    <property type="match status" value="1"/>
</dbReference>
<dbReference type="InterPro" id="IPR008335">
    <property type="entry name" value="Mopterin_OxRdtase_euk"/>
</dbReference>
<dbReference type="GO" id="GO:0043546">
    <property type="term" value="F:molybdopterin cofactor binding"/>
    <property type="evidence" value="ECO:0007669"/>
    <property type="project" value="InterPro"/>
</dbReference>
<evidence type="ECO:0000313" key="18">
    <source>
        <dbReference type="EMBL" id="AFO99646.1"/>
    </source>
</evidence>
<accession>V9KND5</accession>
<comment type="pathway">
    <text evidence="5">Energy metabolism; sulfur metabolism.</text>
</comment>
<evidence type="ECO:0000256" key="11">
    <source>
        <dbReference type="ARBA" id="ARBA00023002"/>
    </source>
</evidence>
<dbReference type="GO" id="GO:0030151">
    <property type="term" value="F:molybdenum ion binding"/>
    <property type="evidence" value="ECO:0007669"/>
    <property type="project" value="InterPro"/>
</dbReference>
<dbReference type="PROSITE" id="PS50255">
    <property type="entry name" value="CYTOCHROME_B5_2"/>
    <property type="match status" value="1"/>
</dbReference>
<keyword evidence="10" id="KW-0479">Metal-binding</keyword>
<dbReference type="InterPro" id="IPR022407">
    <property type="entry name" value="OxRdtase_Mopterin_BS"/>
</dbReference>
<comment type="catalytic activity">
    <reaction evidence="15">
        <text>sulfite + O2 + H2O = sulfate + H2O2</text>
        <dbReference type="Rhea" id="RHEA:24600"/>
        <dbReference type="ChEBI" id="CHEBI:15377"/>
        <dbReference type="ChEBI" id="CHEBI:15379"/>
        <dbReference type="ChEBI" id="CHEBI:16189"/>
        <dbReference type="ChEBI" id="CHEBI:16240"/>
        <dbReference type="ChEBI" id="CHEBI:17359"/>
        <dbReference type="EC" id="1.8.3.1"/>
    </reaction>
    <physiologicalReaction direction="left-to-right" evidence="15">
        <dbReference type="Rhea" id="RHEA:24601"/>
    </physiologicalReaction>
</comment>
<dbReference type="EMBL" id="JW867129">
    <property type="protein sequence ID" value="AFO99646.1"/>
    <property type="molecule type" value="mRNA"/>
</dbReference>
<evidence type="ECO:0000256" key="10">
    <source>
        <dbReference type="ARBA" id="ARBA00022723"/>
    </source>
</evidence>
<evidence type="ECO:0000256" key="12">
    <source>
        <dbReference type="ARBA" id="ARBA00023004"/>
    </source>
</evidence>
<evidence type="ECO:0000256" key="13">
    <source>
        <dbReference type="ARBA" id="ARBA00023128"/>
    </source>
</evidence>